<feature type="transmembrane region" description="Helical" evidence="7">
    <location>
        <begin position="417"/>
        <end position="441"/>
    </location>
</feature>
<dbReference type="InterPro" id="IPR036259">
    <property type="entry name" value="MFS_trans_sf"/>
</dbReference>
<keyword evidence="3 7" id="KW-0812">Transmembrane</keyword>
<dbReference type="Gene3D" id="1.20.1720.10">
    <property type="entry name" value="Multidrug resistance protein D"/>
    <property type="match status" value="1"/>
</dbReference>
<reference evidence="9" key="1">
    <citation type="journal article" date="2023" name="Int. J. Syst. Evol. Microbiol.">
        <title>Streptomyces meridianus sp. nov. isolated from brackish water of the Tagus estuary in Alcochete, Portugal.</title>
        <authorList>
            <person name="Santos J.D.N."/>
            <person name="Klimek D."/>
            <person name="Calusinska M."/>
            <person name="Lobo Da Cunha A."/>
            <person name="Catita J."/>
            <person name="Goncalves H."/>
            <person name="Gonzalez I."/>
            <person name="Reyes F."/>
            <person name="Lage O.M."/>
        </authorList>
    </citation>
    <scope>NUCLEOTIDE SEQUENCE</scope>
    <source>
        <strain evidence="9">MTZ3.1</strain>
    </source>
</reference>
<feature type="transmembrane region" description="Helical" evidence="7">
    <location>
        <begin position="230"/>
        <end position="251"/>
    </location>
</feature>
<dbReference type="PANTHER" id="PTHR23501">
    <property type="entry name" value="MAJOR FACILITATOR SUPERFAMILY"/>
    <property type="match status" value="1"/>
</dbReference>
<dbReference type="PROSITE" id="PS50850">
    <property type="entry name" value="MFS"/>
    <property type="match status" value="1"/>
</dbReference>
<feature type="transmembrane region" description="Helical" evidence="7">
    <location>
        <begin position="453"/>
        <end position="473"/>
    </location>
</feature>
<dbReference type="InterPro" id="IPR011701">
    <property type="entry name" value="MFS"/>
</dbReference>
<dbReference type="Gene3D" id="1.20.1250.20">
    <property type="entry name" value="MFS general substrate transporter like domains"/>
    <property type="match status" value="1"/>
</dbReference>
<feature type="transmembrane region" description="Helical" evidence="7">
    <location>
        <begin position="479"/>
        <end position="501"/>
    </location>
</feature>
<dbReference type="Pfam" id="PF07690">
    <property type="entry name" value="MFS_1"/>
    <property type="match status" value="1"/>
</dbReference>
<comment type="caution">
    <text evidence="9">The sequence shown here is derived from an EMBL/GenBank/DDBJ whole genome shotgun (WGS) entry which is preliminary data.</text>
</comment>
<evidence type="ECO:0000256" key="6">
    <source>
        <dbReference type="SAM" id="MobiDB-lite"/>
    </source>
</evidence>
<name>A0ABT0XCJ4_9ACTN</name>
<proteinExistence type="predicted"/>
<dbReference type="Proteomes" id="UP001167160">
    <property type="component" value="Unassembled WGS sequence"/>
</dbReference>
<feature type="transmembrane region" description="Helical" evidence="7">
    <location>
        <begin position="83"/>
        <end position="106"/>
    </location>
</feature>
<feature type="transmembrane region" description="Helical" evidence="7">
    <location>
        <begin position="263"/>
        <end position="282"/>
    </location>
</feature>
<feature type="transmembrane region" description="Helical" evidence="7">
    <location>
        <begin position="205"/>
        <end position="224"/>
    </location>
</feature>
<evidence type="ECO:0000256" key="4">
    <source>
        <dbReference type="ARBA" id="ARBA00022989"/>
    </source>
</evidence>
<protein>
    <submittedName>
        <fullName evidence="9">MFS transporter</fullName>
    </submittedName>
</protein>
<feature type="transmembrane region" description="Helical" evidence="7">
    <location>
        <begin position="118"/>
        <end position="136"/>
    </location>
</feature>
<evidence type="ECO:0000256" key="2">
    <source>
        <dbReference type="ARBA" id="ARBA00022448"/>
    </source>
</evidence>
<feature type="transmembrane region" description="Helical" evidence="7">
    <location>
        <begin position="393"/>
        <end position="411"/>
    </location>
</feature>
<feature type="transmembrane region" description="Helical" evidence="7">
    <location>
        <begin position="148"/>
        <end position="166"/>
    </location>
</feature>
<dbReference type="SUPFAM" id="SSF103473">
    <property type="entry name" value="MFS general substrate transporter"/>
    <property type="match status" value="1"/>
</dbReference>
<evidence type="ECO:0000313" key="10">
    <source>
        <dbReference type="Proteomes" id="UP001167160"/>
    </source>
</evidence>
<feature type="transmembrane region" description="Helical" evidence="7">
    <location>
        <begin position="331"/>
        <end position="355"/>
    </location>
</feature>
<evidence type="ECO:0000313" key="9">
    <source>
        <dbReference type="EMBL" id="MCM2580243.1"/>
    </source>
</evidence>
<feature type="transmembrane region" description="Helical" evidence="7">
    <location>
        <begin position="288"/>
        <end position="310"/>
    </location>
</feature>
<sequence>MAHVALSGDDFVAPNDQTTILRLLTEWHDDLVHERTRVLNNRSTPQEQARPVILAPHGNPVHHASVLTGMASPPLHDATRVSVLVGLLFGLTGLGSSSAAIALPVLAQDLGESTGVSAWAISLYALMLAVATAVYGRVSDLVGIRLPLLVGIGLMATGALVGALAPSFGVLLVARVLQGAGAAAVPTLGVATISARYDGAVRAAALGRVAGVAAAVSCLGPLVGGGVVQLLGWREVIALPMLGALLLPLLWRSVPTDGSGARLDVLGAVLVAGTAAGMVLLVQSPSTGATVALVGAVLLVLGGPAVAVRVRRRPHGFLPASVVRNSTVVRSALAAAAVPAAWFALLIAVPAVLVGNGWQPWHVGLALLPSAATGLLAPRIAGPLLERIGPSAALALSGAVASVAMLVAALGTAAGSAVLLVLAVVAVTLAFGLGQPALMAAVGGAVADDVRGVAVGVATLMFLVGGGVGSAVVGGLSGAIGIASSLLLLALLPLLGIGALARDLLRAAETPDKDPLVESAEQTRPEGHPWDRSHTGRLMD</sequence>
<evidence type="ECO:0000256" key="7">
    <source>
        <dbReference type="SAM" id="Phobius"/>
    </source>
</evidence>
<feature type="region of interest" description="Disordered" evidence="6">
    <location>
        <begin position="512"/>
        <end position="540"/>
    </location>
</feature>
<dbReference type="PANTHER" id="PTHR23501:SF191">
    <property type="entry name" value="VACUOLAR BASIC AMINO ACID TRANSPORTER 4"/>
    <property type="match status" value="1"/>
</dbReference>
<accession>A0ABT0XCJ4</accession>
<keyword evidence="5 7" id="KW-0472">Membrane</keyword>
<evidence type="ECO:0000256" key="5">
    <source>
        <dbReference type="ARBA" id="ARBA00023136"/>
    </source>
</evidence>
<gene>
    <name evidence="9" type="ORF">M1E25_23360</name>
</gene>
<dbReference type="PRINTS" id="PR01036">
    <property type="entry name" value="TCRTETB"/>
</dbReference>
<feature type="transmembrane region" description="Helical" evidence="7">
    <location>
        <begin position="172"/>
        <end position="193"/>
    </location>
</feature>
<feature type="transmembrane region" description="Helical" evidence="7">
    <location>
        <begin position="361"/>
        <end position="381"/>
    </location>
</feature>
<evidence type="ECO:0000259" key="8">
    <source>
        <dbReference type="PROSITE" id="PS50850"/>
    </source>
</evidence>
<organism evidence="9 10">
    <name type="scientific">Streptomyces meridianus</name>
    <dbReference type="NCBI Taxonomy" id="2938945"/>
    <lineage>
        <taxon>Bacteria</taxon>
        <taxon>Bacillati</taxon>
        <taxon>Actinomycetota</taxon>
        <taxon>Actinomycetes</taxon>
        <taxon>Kitasatosporales</taxon>
        <taxon>Streptomycetaceae</taxon>
        <taxon>Streptomyces</taxon>
    </lineage>
</organism>
<feature type="domain" description="Major facilitator superfamily (MFS) profile" evidence="8">
    <location>
        <begin position="81"/>
        <end position="502"/>
    </location>
</feature>
<evidence type="ECO:0000256" key="1">
    <source>
        <dbReference type="ARBA" id="ARBA00004429"/>
    </source>
</evidence>
<keyword evidence="10" id="KW-1185">Reference proteome</keyword>
<dbReference type="InterPro" id="IPR020846">
    <property type="entry name" value="MFS_dom"/>
</dbReference>
<dbReference type="EMBL" id="JAMQGM010000056">
    <property type="protein sequence ID" value="MCM2580243.1"/>
    <property type="molecule type" value="Genomic_DNA"/>
</dbReference>
<dbReference type="RefSeq" id="WP_251418897.1">
    <property type="nucleotide sequence ID" value="NZ_JAMQGM010000056.1"/>
</dbReference>
<evidence type="ECO:0000256" key="3">
    <source>
        <dbReference type="ARBA" id="ARBA00022692"/>
    </source>
</evidence>
<keyword evidence="2" id="KW-0813">Transport</keyword>
<keyword evidence="4 7" id="KW-1133">Transmembrane helix</keyword>
<comment type="subcellular location">
    <subcellularLocation>
        <location evidence="1">Cell inner membrane</location>
        <topology evidence="1">Multi-pass membrane protein</topology>
    </subcellularLocation>
</comment>